<reference evidence="8 9" key="1">
    <citation type="journal article" date="2013" name="J. Bacteriol.">
        <title>Roles of HynAB and Ech, the only two hydrogenases found in the model sulfate reducer Desulfovibrio gigas.</title>
        <authorList>
            <person name="Morais-Silva F.O."/>
            <person name="Santos C.I."/>
            <person name="Rodrigues R."/>
            <person name="Pereira I.A."/>
            <person name="Rodrigues-Pousada C."/>
        </authorList>
    </citation>
    <scope>NUCLEOTIDE SEQUENCE [LARGE SCALE GENOMIC DNA]</scope>
    <source>
        <strain evidence="9">ATCC 19364 / DSM 1382 / NCIMB 9332 / VKM B-1759</strain>
    </source>
</reference>
<organism evidence="8 9">
    <name type="scientific">Megalodesulfovibrio gigas (strain ATCC 19364 / DSM 1382 / NCIMB 9332 / VKM B-1759)</name>
    <name type="common">Desulfovibrio gigas</name>
    <dbReference type="NCBI Taxonomy" id="1121448"/>
    <lineage>
        <taxon>Bacteria</taxon>
        <taxon>Pseudomonadati</taxon>
        <taxon>Thermodesulfobacteriota</taxon>
        <taxon>Desulfovibrionia</taxon>
        <taxon>Desulfovibrionales</taxon>
        <taxon>Desulfovibrionaceae</taxon>
        <taxon>Megalodesulfovibrio</taxon>
    </lineage>
</organism>
<dbReference type="InterPro" id="IPR001041">
    <property type="entry name" value="2Fe-2S_ferredoxin-type"/>
</dbReference>
<feature type="compositionally biased region" description="Polar residues" evidence="6">
    <location>
        <begin position="1"/>
        <end position="12"/>
    </location>
</feature>
<dbReference type="InterPro" id="IPR002888">
    <property type="entry name" value="2Fe-2S-bd"/>
</dbReference>
<dbReference type="GO" id="GO:0016491">
    <property type="term" value="F:oxidoreductase activity"/>
    <property type="evidence" value="ECO:0007669"/>
    <property type="project" value="UniProtKB-KW"/>
</dbReference>
<reference evidence="9" key="2">
    <citation type="submission" date="2013-07" db="EMBL/GenBank/DDBJ databases">
        <authorList>
            <person name="Morais-Silva F.O."/>
            <person name="Rezende A.M."/>
            <person name="Pimentel C."/>
            <person name="Resende D.M."/>
            <person name="Santos C.I."/>
            <person name="Clemente C."/>
            <person name="de Oliveira L.M."/>
            <person name="da Silva S.M."/>
            <person name="Costa D.A."/>
            <person name="Varela-Raposo A."/>
            <person name="Horacio E.C.A."/>
            <person name="Matos M."/>
            <person name="Flores O."/>
            <person name="Ruiz J.C."/>
            <person name="Rodrigues-Pousada C."/>
        </authorList>
    </citation>
    <scope>NUCLEOTIDE SEQUENCE [LARGE SCALE GENOMIC DNA]</scope>
    <source>
        <strain evidence="9">ATCC 19364 / DSM 1382 / NCIMB 9332 / VKM B-1759</strain>
    </source>
</reference>
<dbReference type="InterPro" id="IPR006311">
    <property type="entry name" value="TAT_signal"/>
</dbReference>
<dbReference type="PROSITE" id="PS51085">
    <property type="entry name" value="2FE2S_FER_2"/>
    <property type="match status" value="1"/>
</dbReference>
<dbReference type="Gene3D" id="1.10.150.120">
    <property type="entry name" value="[2Fe-2S]-binding domain"/>
    <property type="match status" value="1"/>
</dbReference>
<dbReference type="PANTHER" id="PTHR44379:SF5">
    <property type="entry name" value="OXIDOREDUCTASE WITH IRON-SULFUR SUBUNIT"/>
    <property type="match status" value="1"/>
</dbReference>
<dbReference type="AlphaFoldDB" id="T2GFX2"/>
<evidence type="ECO:0000259" key="7">
    <source>
        <dbReference type="PROSITE" id="PS51085"/>
    </source>
</evidence>
<dbReference type="PROSITE" id="PS00197">
    <property type="entry name" value="2FE2S_FER_1"/>
    <property type="match status" value="1"/>
</dbReference>
<evidence type="ECO:0000256" key="5">
    <source>
        <dbReference type="ARBA" id="ARBA00023014"/>
    </source>
</evidence>
<keyword evidence="4" id="KW-0408">Iron</keyword>
<dbReference type="Pfam" id="PF01799">
    <property type="entry name" value="Fer2_2"/>
    <property type="match status" value="1"/>
</dbReference>
<dbReference type="InterPro" id="IPR036010">
    <property type="entry name" value="2Fe-2S_ferredoxin-like_sf"/>
</dbReference>
<dbReference type="HOGENOM" id="CLU_052511_1_0_7"/>
<evidence type="ECO:0000256" key="3">
    <source>
        <dbReference type="ARBA" id="ARBA00023002"/>
    </source>
</evidence>
<keyword evidence="3" id="KW-0560">Oxidoreductase</keyword>
<dbReference type="Pfam" id="PF00111">
    <property type="entry name" value="Fer2"/>
    <property type="match status" value="1"/>
</dbReference>
<dbReference type="InterPro" id="IPR051452">
    <property type="entry name" value="Diverse_Oxidoreductases"/>
</dbReference>
<evidence type="ECO:0000256" key="4">
    <source>
        <dbReference type="ARBA" id="ARBA00023004"/>
    </source>
</evidence>
<feature type="domain" description="2Fe-2S ferredoxin-type" evidence="7">
    <location>
        <begin position="75"/>
        <end position="151"/>
    </location>
</feature>
<dbReference type="InterPro" id="IPR006058">
    <property type="entry name" value="2Fe2S_fd_BS"/>
</dbReference>
<dbReference type="InterPro" id="IPR036884">
    <property type="entry name" value="2Fe-2S-bd_dom_sf"/>
</dbReference>
<evidence type="ECO:0000256" key="6">
    <source>
        <dbReference type="SAM" id="MobiDB-lite"/>
    </source>
</evidence>
<accession>T2GFX2</accession>
<dbReference type="Gene3D" id="3.10.20.30">
    <property type="match status" value="1"/>
</dbReference>
<keyword evidence="2" id="KW-0479">Metal-binding</keyword>
<dbReference type="PATRIC" id="fig|1121448.10.peg.3104"/>
<dbReference type="eggNOG" id="COG2080">
    <property type="taxonomic scope" value="Bacteria"/>
</dbReference>
<protein>
    <submittedName>
        <fullName evidence="8">Putative xanthine dehydrogenase yagT iron-sulfur-binding subunit</fullName>
    </submittedName>
</protein>
<proteinExistence type="predicted"/>
<dbReference type="GO" id="GO:0046872">
    <property type="term" value="F:metal ion binding"/>
    <property type="evidence" value="ECO:0007669"/>
    <property type="project" value="UniProtKB-KW"/>
</dbReference>
<dbReference type="CDD" id="cd00207">
    <property type="entry name" value="fer2"/>
    <property type="match status" value="1"/>
</dbReference>
<dbReference type="GO" id="GO:0051537">
    <property type="term" value="F:2 iron, 2 sulfur cluster binding"/>
    <property type="evidence" value="ECO:0007669"/>
    <property type="project" value="UniProtKB-KW"/>
</dbReference>
<evidence type="ECO:0000313" key="9">
    <source>
        <dbReference type="Proteomes" id="UP000016587"/>
    </source>
</evidence>
<gene>
    <name evidence="8" type="primary">coxS</name>
    <name evidence="8" type="ORF">DGI_3143</name>
</gene>
<keyword evidence="5" id="KW-0411">Iron-sulfur</keyword>
<feature type="region of interest" description="Disordered" evidence="6">
    <location>
        <begin position="1"/>
        <end position="27"/>
    </location>
</feature>
<dbReference type="PROSITE" id="PS51318">
    <property type="entry name" value="TAT"/>
    <property type="match status" value="1"/>
</dbReference>
<keyword evidence="9" id="KW-1185">Reference proteome</keyword>
<name>T2GFX2_MEGG1</name>
<dbReference type="InterPro" id="IPR012675">
    <property type="entry name" value="Beta-grasp_dom_sf"/>
</dbReference>
<dbReference type="EMBL" id="CP006585">
    <property type="protein sequence ID" value="AGW14857.1"/>
    <property type="molecule type" value="Genomic_DNA"/>
</dbReference>
<sequence length="228" mass="24001">MCVFPSSQEPCMSSSPKSPPPQAGMTRRGFLKSMSVSAVATTMATTMATGAATLATATRAAAQDDAPPPVLRGLSPLSLTVNGVARTVLAEPRWTLLHVLRECLGITSPKPGCERGECGSCTVLVDGVARYACLMLAFEAQGRNIETVEGLMDGERLGPVQQAFLEEDALQCGYCTPGQIMAAEALLRQQPDPTLEEIRVGMSGNLCRCGAYRHILTAVAAASVKKKS</sequence>
<dbReference type="SUPFAM" id="SSF54292">
    <property type="entry name" value="2Fe-2S ferredoxin-like"/>
    <property type="match status" value="1"/>
</dbReference>
<dbReference type="Proteomes" id="UP000016587">
    <property type="component" value="Chromosome"/>
</dbReference>
<dbReference type="STRING" id="1121448.DGI_3143"/>
<dbReference type="SUPFAM" id="SSF47741">
    <property type="entry name" value="CO dehydrogenase ISP C-domain like"/>
    <property type="match status" value="1"/>
</dbReference>
<keyword evidence="1" id="KW-0001">2Fe-2S</keyword>
<evidence type="ECO:0000256" key="1">
    <source>
        <dbReference type="ARBA" id="ARBA00022714"/>
    </source>
</evidence>
<dbReference type="PANTHER" id="PTHR44379">
    <property type="entry name" value="OXIDOREDUCTASE WITH IRON-SULFUR SUBUNIT"/>
    <property type="match status" value="1"/>
</dbReference>
<dbReference type="FunFam" id="1.10.150.120:FF:000003">
    <property type="entry name" value="Carbon monoxide dehydrogenase, small subunit"/>
    <property type="match status" value="1"/>
</dbReference>
<evidence type="ECO:0000256" key="2">
    <source>
        <dbReference type="ARBA" id="ARBA00022723"/>
    </source>
</evidence>
<dbReference type="KEGG" id="dgg:DGI_3143"/>
<evidence type="ECO:0000313" key="8">
    <source>
        <dbReference type="EMBL" id="AGW14857.1"/>
    </source>
</evidence>